<dbReference type="Pfam" id="PF13749">
    <property type="entry name" value="HATPase_c_4"/>
    <property type="match status" value="1"/>
</dbReference>
<dbReference type="GO" id="GO:0004386">
    <property type="term" value="F:helicase activity"/>
    <property type="evidence" value="ECO:0007669"/>
    <property type="project" value="UniProtKB-KW"/>
</dbReference>
<evidence type="ECO:0000313" key="2">
    <source>
        <dbReference type="EMBL" id="SDB48189.1"/>
    </source>
</evidence>
<sequence>MNLPQSENQYVEFKSEKVAAKDLTEEIVAFANGEGGEIWLGVEDDGQVSGLSRTYEADVMNICRGAVRPPLTPEYTEFVVDAKTVARIIIPKGPDRPYATSRDRYLVRVGSTKRIASREELIRLFQASGFFHYDLVPLDQARTAHLDHSAIEEYFSRYRISFSGESEEEKTRLLAASDITDANAKPTVGGLLVFGINPESILHQAGIAFAHFKGLELESDLLDKKIFGGSLPRQVDNALAAIKANIPIGSTITGTRRMDAPHYPDKVFRELLVNAVVHRNYSIIGSQIRVLLFADRIEFLSPGRLPNTVTIEKLSVGTSFARNPLLVRLMGNLGYMDRLGRGLPMVCQEPGKLNKSVTFEEAGEVFRVVLEM</sequence>
<keyword evidence="2" id="KW-0378">Hydrolase</keyword>
<reference evidence="2 3" key="1">
    <citation type="submission" date="2016-10" db="EMBL/GenBank/DDBJ databases">
        <authorList>
            <person name="de Groot N.N."/>
        </authorList>
    </citation>
    <scope>NUCLEOTIDE SEQUENCE [LARGE SCALE GENOMIC DNA]</scope>
    <source>
        <strain evidence="2 3">ASO4-2</strain>
    </source>
</reference>
<organism evidence="2 3">
    <name type="scientific">Desulfonatronum thiosulfatophilum</name>
    <dbReference type="NCBI Taxonomy" id="617002"/>
    <lineage>
        <taxon>Bacteria</taxon>
        <taxon>Pseudomonadati</taxon>
        <taxon>Thermodesulfobacteriota</taxon>
        <taxon>Desulfovibrionia</taxon>
        <taxon>Desulfovibrionales</taxon>
        <taxon>Desulfonatronaceae</taxon>
        <taxon>Desulfonatronum</taxon>
    </lineage>
</organism>
<dbReference type="Proteomes" id="UP000198771">
    <property type="component" value="Unassembled WGS sequence"/>
</dbReference>
<dbReference type="InterPro" id="IPR038475">
    <property type="entry name" value="RecG_C_sf"/>
</dbReference>
<dbReference type="RefSeq" id="WP_092121901.1">
    <property type="nucleotide sequence ID" value="NZ_FMXO01000013.1"/>
</dbReference>
<evidence type="ECO:0000313" key="3">
    <source>
        <dbReference type="Proteomes" id="UP000198771"/>
    </source>
</evidence>
<keyword evidence="2" id="KW-0067">ATP-binding</keyword>
<protein>
    <submittedName>
        <fullName evidence="2">ATP-dependent DNA helicase RecG</fullName>
    </submittedName>
</protein>
<dbReference type="Gene3D" id="3.30.565.60">
    <property type="match status" value="1"/>
</dbReference>
<dbReference type="InterPro" id="IPR007421">
    <property type="entry name" value="Schlafen_AlbA_2_dom"/>
</dbReference>
<dbReference type="PANTHER" id="PTHR30595:SF6">
    <property type="entry name" value="SCHLAFEN ALBA-2 DOMAIN-CONTAINING PROTEIN"/>
    <property type="match status" value="1"/>
</dbReference>
<dbReference type="AlphaFoldDB" id="A0A1G6DSS0"/>
<evidence type="ECO:0000259" key="1">
    <source>
        <dbReference type="Pfam" id="PF04326"/>
    </source>
</evidence>
<dbReference type="STRING" id="617002.SAMN05660653_02373"/>
<dbReference type="InterPro" id="IPR038461">
    <property type="entry name" value="Schlafen_AlbA_2_dom_sf"/>
</dbReference>
<dbReference type="Gene3D" id="3.30.950.30">
    <property type="entry name" value="Schlafen, AAA domain"/>
    <property type="match status" value="1"/>
</dbReference>
<gene>
    <name evidence="2" type="ORF">SAMN05660653_02373</name>
</gene>
<dbReference type="Pfam" id="PF04326">
    <property type="entry name" value="SLFN_AlbA_2"/>
    <property type="match status" value="1"/>
</dbReference>
<keyword evidence="2" id="KW-0347">Helicase</keyword>
<dbReference type="PANTHER" id="PTHR30595">
    <property type="entry name" value="GLPR-RELATED TRANSCRIPTIONAL REPRESSOR"/>
    <property type="match status" value="1"/>
</dbReference>
<name>A0A1G6DSS0_9BACT</name>
<keyword evidence="2" id="KW-0547">Nucleotide-binding</keyword>
<dbReference type="OrthoDB" id="9789524at2"/>
<proteinExistence type="predicted"/>
<keyword evidence="3" id="KW-1185">Reference proteome</keyword>
<feature type="domain" description="Schlafen AlbA-2" evidence="1">
    <location>
        <begin position="7"/>
        <end position="116"/>
    </location>
</feature>
<accession>A0A1G6DSS0</accession>
<dbReference type="EMBL" id="FMXO01000013">
    <property type="protein sequence ID" value="SDB48189.1"/>
    <property type="molecule type" value="Genomic_DNA"/>
</dbReference>